<dbReference type="Gene3D" id="3.90.1150.10">
    <property type="entry name" value="Aspartate Aminotransferase, domain 1"/>
    <property type="match status" value="1"/>
</dbReference>
<gene>
    <name evidence="8" type="ORF">C480_22439</name>
</gene>
<dbReference type="PANTHER" id="PTHR45677:SF8">
    <property type="entry name" value="CYSTEINE SULFINIC ACID DECARBOXYLASE"/>
    <property type="match status" value="1"/>
</dbReference>
<dbReference type="EMBL" id="AOIP01000065">
    <property type="protein sequence ID" value="ELY97742.1"/>
    <property type="molecule type" value="Genomic_DNA"/>
</dbReference>
<evidence type="ECO:0000256" key="5">
    <source>
        <dbReference type="ARBA" id="ARBA00023239"/>
    </source>
</evidence>
<dbReference type="Proteomes" id="UP000011591">
    <property type="component" value="Unassembled WGS sequence"/>
</dbReference>
<dbReference type="InterPro" id="IPR015424">
    <property type="entry name" value="PyrdxlP-dep_Trfase"/>
</dbReference>
<dbReference type="InterPro" id="IPR015421">
    <property type="entry name" value="PyrdxlP-dep_Trfase_major"/>
</dbReference>
<dbReference type="SUPFAM" id="SSF53383">
    <property type="entry name" value="PLP-dependent transferases"/>
    <property type="match status" value="1"/>
</dbReference>
<comment type="caution">
    <text evidence="8">The sequence shown here is derived from an EMBL/GenBank/DDBJ whole genome shotgun (WGS) entry which is preliminary data.</text>
</comment>
<dbReference type="InterPro" id="IPR021115">
    <property type="entry name" value="Pyridoxal-P_BS"/>
</dbReference>
<keyword evidence="9" id="KW-1185">Reference proteome</keyword>
<evidence type="ECO:0000256" key="7">
    <source>
        <dbReference type="RuleBase" id="RU000382"/>
    </source>
</evidence>
<reference evidence="8 9" key="1">
    <citation type="journal article" date="2014" name="PLoS Genet.">
        <title>Phylogenetically driven sequencing of extremely halophilic archaea reveals strategies for static and dynamic osmo-response.</title>
        <authorList>
            <person name="Becker E.A."/>
            <person name="Seitzer P.M."/>
            <person name="Tritt A."/>
            <person name="Larsen D."/>
            <person name="Krusor M."/>
            <person name="Yao A.I."/>
            <person name="Wu D."/>
            <person name="Madern D."/>
            <person name="Eisen J.A."/>
            <person name="Darling A.E."/>
            <person name="Facciotti M.T."/>
        </authorList>
    </citation>
    <scope>NUCLEOTIDE SEQUENCE [LARGE SCALE GENOMIC DNA]</scope>
    <source>
        <strain evidence="8 9">DSM 13077</strain>
    </source>
</reference>
<dbReference type="GO" id="GO:0016831">
    <property type="term" value="F:carboxy-lyase activity"/>
    <property type="evidence" value="ECO:0007669"/>
    <property type="project" value="UniProtKB-KW"/>
</dbReference>
<dbReference type="PROSITE" id="PS00392">
    <property type="entry name" value="DDC_GAD_HDC_YDC"/>
    <property type="match status" value="1"/>
</dbReference>
<name>M0AIL1_9EURY</name>
<evidence type="ECO:0000313" key="8">
    <source>
        <dbReference type="EMBL" id="ELY97742.1"/>
    </source>
</evidence>
<comment type="cofactor">
    <cofactor evidence="1 6 7">
        <name>pyridoxal 5'-phosphate</name>
        <dbReference type="ChEBI" id="CHEBI:597326"/>
    </cofactor>
</comment>
<accession>M0AIL1</accession>
<dbReference type="GO" id="GO:0006520">
    <property type="term" value="P:amino acid metabolic process"/>
    <property type="evidence" value="ECO:0007669"/>
    <property type="project" value="InterPro"/>
</dbReference>
<organism evidence="8 9">
    <name type="scientific">Natrialba aegyptia DSM 13077</name>
    <dbReference type="NCBI Taxonomy" id="1227491"/>
    <lineage>
        <taxon>Archaea</taxon>
        <taxon>Methanobacteriati</taxon>
        <taxon>Methanobacteriota</taxon>
        <taxon>Stenosarchaea group</taxon>
        <taxon>Halobacteria</taxon>
        <taxon>Halobacteriales</taxon>
        <taxon>Natrialbaceae</taxon>
        <taxon>Natrialba</taxon>
    </lineage>
</organism>
<dbReference type="GO" id="GO:0019752">
    <property type="term" value="P:carboxylic acid metabolic process"/>
    <property type="evidence" value="ECO:0007669"/>
    <property type="project" value="InterPro"/>
</dbReference>
<evidence type="ECO:0000313" key="9">
    <source>
        <dbReference type="Proteomes" id="UP000011591"/>
    </source>
</evidence>
<evidence type="ECO:0000256" key="6">
    <source>
        <dbReference type="PIRSR" id="PIRSR602129-50"/>
    </source>
</evidence>
<keyword evidence="4 6" id="KW-0663">Pyridoxal phosphate</keyword>
<dbReference type="InterPro" id="IPR015422">
    <property type="entry name" value="PyrdxlP-dep_Trfase_small"/>
</dbReference>
<evidence type="ECO:0000256" key="4">
    <source>
        <dbReference type="ARBA" id="ARBA00022898"/>
    </source>
</evidence>
<evidence type="ECO:0000256" key="1">
    <source>
        <dbReference type="ARBA" id="ARBA00001933"/>
    </source>
</evidence>
<feature type="modified residue" description="N6-(pyridoxal phosphate)lysine" evidence="6">
    <location>
        <position position="311"/>
    </location>
</feature>
<dbReference type="PRINTS" id="PR00800">
    <property type="entry name" value="YHDCRBOXLASE"/>
</dbReference>
<dbReference type="InterPro" id="IPR002129">
    <property type="entry name" value="PyrdxlP-dep_de-COase"/>
</dbReference>
<keyword evidence="3" id="KW-0210">Decarboxylase</keyword>
<comment type="similarity">
    <text evidence="2 7">Belongs to the group II decarboxylase family.</text>
</comment>
<evidence type="ECO:0000256" key="2">
    <source>
        <dbReference type="ARBA" id="ARBA00009533"/>
    </source>
</evidence>
<dbReference type="PATRIC" id="fig|1227491.4.peg.4515"/>
<dbReference type="CDD" id="cd06450">
    <property type="entry name" value="DOPA_deC_like"/>
    <property type="match status" value="1"/>
</dbReference>
<dbReference type="AlphaFoldDB" id="M0AIL1"/>
<dbReference type="Gene3D" id="1.20.1650.10">
    <property type="entry name" value="PLP-dependent transferases"/>
    <property type="match status" value="1"/>
</dbReference>
<dbReference type="InterPro" id="IPR010977">
    <property type="entry name" value="Aromatic_deC"/>
</dbReference>
<dbReference type="Gene3D" id="3.40.640.10">
    <property type="entry name" value="Type I PLP-dependent aspartate aminotransferase-like (Major domain)"/>
    <property type="match status" value="1"/>
</dbReference>
<dbReference type="PANTHER" id="PTHR45677">
    <property type="entry name" value="GLUTAMATE DECARBOXYLASE-RELATED"/>
    <property type="match status" value="1"/>
</dbReference>
<sequence>MNMSADECFLGTGRGETSYRDAMNRAVETVIETVANRERPHSGASPEELAAQFDDPVVPEEGQRLEMTIDEVAERVLRHSVDPSNPRCAAHLQCPPMIPGLAAETLLTATNQSLDSFDQAPAATVLEERVVTALCELFDLPADADGVFTSGGTQSNFQALLLARDRYCDQQFDRNVQTDGLPAAAPSLRILCSEAAHFTGKQAAHHLGLGERAVYTVPTDADGRMDLDELDAALDDLDRRDELPFALVGTAGTTDFGSIDPLPALADRAADRDLWFHVDAAYGGALAVSDEFSTLLDGIERADSIAVDFHKLFYQPISCGALLLRDGADFRLMARNAAYLNPEAHDEGGIPNLVSKSVQTTRRFDALKPYVAFRTLGRTGLAELVEHTLELADDAAALVREADDFELLGEPTLNAVVFRYRPRQGMNDETVSNLNAAVRRELLNDGRALVARTTVDGVTSLKVTLLNPTATLEDVAAMLEAVRDCGDRVADTREVTV</sequence>
<dbReference type="GO" id="GO:0005737">
    <property type="term" value="C:cytoplasm"/>
    <property type="evidence" value="ECO:0007669"/>
    <property type="project" value="TreeGrafter"/>
</dbReference>
<keyword evidence="5 7" id="KW-0456">Lyase</keyword>
<dbReference type="GO" id="GO:0030170">
    <property type="term" value="F:pyridoxal phosphate binding"/>
    <property type="evidence" value="ECO:0007669"/>
    <property type="project" value="InterPro"/>
</dbReference>
<protein>
    <submittedName>
        <fullName evidence="8">Pyridoxal-dependent decarboxylase</fullName>
    </submittedName>
</protein>
<evidence type="ECO:0000256" key="3">
    <source>
        <dbReference type="ARBA" id="ARBA00022793"/>
    </source>
</evidence>
<dbReference type="Pfam" id="PF00282">
    <property type="entry name" value="Pyridoxal_deC"/>
    <property type="match status" value="1"/>
</dbReference>
<proteinExistence type="inferred from homology"/>